<dbReference type="PANTHER" id="PTHR37017">
    <property type="entry name" value="AB HYDROLASE-1 DOMAIN-CONTAINING PROTEIN-RELATED"/>
    <property type="match status" value="1"/>
</dbReference>
<dbReference type="EMBL" id="JAVDXW010000001">
    <property type="protein sequence ID" value="MDR7300351.1"/>
    <property type="molecule type" value="Genomic_DNA"/>
</dbReference>
<evidence type="ECO:0000313" key="3">
    <source>
        <dbReference type="Proteomes" id="UP001180845"/>
    </source>
</evidence>
<sequence>MTGVVLVHGLWHDPQHFDLVVRELHAHGVEVAVPELHRGSLQADTEVVQAAVDEMAQPPLVLGHSYGGSVITGLTGVDRFVYLAAFVLAGSEHVAGLRATTRTLDSTVTRREDGATRLDPTKAADALYNDCSADLAAWAIARLRPQRPEVTKGVPRRHAWRETPATYVVCTEDRAIDPDRQREMAERCGEVRTWPTGHSPFLSRPDLVVELITESLDGAAHNRS</sequence>
<dbReference type="GO" id="GO:0003824">
    <property type="term" value="F:catalytic activity"/>
    <property type="evidence" value="ECO:0007669"/>
    <property type="project" value="UniProtKB-ARBA"/>
</dbReference>
<dbReference type="InterPro" id="IPR029058">
    <property type="entry name" value="AB_hydrolase_fold"/>
</dbReference>
<evidence type="ECO:0000313" key="2">
    <source>
        <dbReference type="EMBL" id="MDR7300351.1"/>
    </source>
</evidence>
<dbReference type="RefSeq" id="WP_310268973.1">
    <property type="nucleotide sequence ID" value="NZ_JAVDXW010000001.1"/>
</dbReference>
<dbReference type="InterPro" id="IPR052897">
    <property type="entry name" value="Sec-Metab_Biosynth_Hydrolase"/>
</dbReference>
<proteinExistence type="predicted"/>
<gene>
    <name evidence="2" type="ORF">JOF55_000532</name>
</gene>
<dbReference type="SUPFAM" id="SSF53474">
    <property type="entry name" value="alpha/beta-Hydrolases"/>
    <property type="match status" value="1"/>
</dbReference>
<organism evidence="2 3">
    <name type="scientific">Haloactinomyces albus</name>
    <dbReference type="NCBI Taxonomy" id="1352928"/>
    <lineage>
        <taxon>Bacteria</taxon>
        <taxon>Bacillati</taxon>
        <taxon>Actinomycetota</taxon>
        <taxon>Actinomycetes</taxon>
        <taxon>Actinopolysporales</taxon>
        <taxon>Actinopolysporaceae</taxon>
        <taxon>Haloactinomyces</taxon>
    </lineage>
</organism>
<comment type="caution">
    <text evidence="2">The sequence shown here is derived from an EMBL/GenBank/DDBJ whole genome shotgun (WGS) entry which is preliminary data.</text>
</comment>
<dbReference type="InterPro" id="IPR000073">
    <property type="entry name" value="AB_hydrolase_1"/>
</dbReference>
<name>A0AAE3Z8M7_9ACTN</name>
<dbReference type="Gene3D" id="3.40.50.1820">
    <property type="entry name" value="alpha/beta hydrolase"/>
    <property type="match status" value="1"/>
</dbReference>
<accession>A0AAE3Z8M7</accession>
<protein>
    <submittedName>
        <fullName evidence="2">Pimeloyl-ACP methyl ester carboxylesterase</fullName>
    </submittedName>
</protein>
<evidence type="ECO:0000259" key="1">
    <source>
        <dbReference type="Pfam" id="PF12697"/>
    </source>
</evidence>
<dbReference type="PANTHER" id="PTHR37017:SF11">
    <property type="entry name" value="ESTERASE_LIPASE_THIOESTERASE DOMAIN-CONTAINING PROTEIN"/>
    <property type="match status" value="1"/>
</dbReference>
<reference evidence="2" key="1">
    <citation type="submission" date="2023-07" db="EMBL/GenBank/DDBJ databases">
        <title>Sequencing the genomes of 1000 actinobacteria strains.</title>
        <authorList>
            <person name="Klenk H.-P."/>
        </authorList>
    </citation>
    <scope>NUCLEOTIDE SEQUENCE</scope>
    <source>
        <strain evidence="2">DSM 45977</strain>
    </source>
</reference>
<feature type="domain" description="AB hydrolase-1" evidence="1">
    <location>
        <begin position="4"/>
        <end position="210"/>
    </location>
</feature>
<dbReference type="Pfam" id="PF12697">
    <property type="entry name" value="Abhydrolase_6"/>
    <property type="match status" value="1"/>
</dbReference>
<dbReference type="AlphaFoldDB" id="A0AAE3Z8M7"/>
<dbReference type="Proteomes" id="UP001180845">
    <property type="component" value="Unassembled WGS sequence"/>
</dbReference>
<keyword evidence="3" id="KW-1185">Reference proteome</keyword>